<sequence>MRKKTQQNQSFQVVYENVTEFEKALLTNQNTPNHVLVLDVHATWCGKCNSVLSTFEKINMDYGDDHQIIFGVLDSQKLVTELNEIMKPAVRLGVTIMSARGSSKNLLTLGEDEVLNDEVKAKKLYKEDVKRKNYKALLETFVGLSEPHFLIFKEGELIRKIRGVNTPMIHKLIVQLLTNEPAEHPEEPKVDKNAEVQLVVEPEKEEVKPVEEEKKEEVIVEQSAEEQKTETIATEETVVEEEKKEETVEEQKAESSVETKTETTVDATTVTETKSETTTETTETEEKTEVKETTEIHEEEAKTATESVSLETVEHSTDNHEITTEKTSEVEAPPRPVEDVVFEEKPVETVAVSEEVESHGDISNEEQVETKTEVKTEQVETKTETKVETKTETTVDTTTATNTETTTTTTTTTEEVKPEVTGKYKEKSGKIWAVTTSTASTFELLNEQDGRKATGKYTKDSSGNYSITITFHDPSGDVDLNSVTPNLNTIPLSNEDAFTKVE</sequence>
<name>D2VUR5_NAEGR</name>
<dbReference type="EMBL" id="GG738899">
    <property type="protein sequence ID" value="EFC39500.1"/>
    <property type="molecule type" value="Genomic_DNA"/>
</dbReference>
<evidence type="ECO:0000259" key="2">
    <source>
        <dbReference type="Pfam" id="PF00085"/>
    </source>
</evidence>
<dbReference type="Pfam" id="PF00085">
    <property type="entry name" value="Thioredoxin"/>
    <property type="match status" value="1"/>
</dbReference>
<proteinExistence type="predicted"/>
<feature type="compositionally biased region" description="Basic and acidic residues" evidence="1">
    <location>
        <begin position="312"/>
        <end position="329"/>
    </location>
</feature>
<evidence type="ECO:0000313" key="3">
    <source>
        <dbReference type="EMBL" id="EFC39500.1"/>
    </source>
</evidence>
<dbReference type="InterPro" id="IPR013766">
    <property type="entry name" value="Thioredoxin_domain"/>
</dbReference>
<feature type="compositionally biased region" description="Low complexity" evidence="1">
    <location>
        <begin position="264"/>
        <end position="281"/>
    </location>
</feature>
<feature type="compositionally biased region" description="Basic and acidic residues" evidence="1">
    <location>
        <begin position="203"/>
        <end position="218"/>
    </location>
</feature>
<gene>
    <name evidence="3" type="ORF">NAEGRDRAFT_59268</name>
</gene>
<dbReference type="VEuPathDB" id="AmoebaDB:NAEGRDRAFT_59268"/>
<dbReference type="SUPFAM" id="SSF52833">
    <property type="entry name" value="Thioredoxin-like"/>
    <property type="match status" value="1"/>
</dbReference>
<dbReference type="AlphaFoldDB" id="D2VUR5"/>
<dbReference type="InParanoid" id="D2VUR5"/>
<feature type="compositionally biased region" description="Basic and acidic residues" evidence="1">
    <location>
        <begin position="336"/>
        <end position="347"/>
    </location>
</feature>
<accession>D2VUR5</accession>
<dbReference type="OrthoDB" id="10263751at2759"/>
<feature type="compositionally biased region" description="Basic and acidic residues" evidence="1">
    <location>
        <begin position="284"/>
        <end position="303"/>
    </location>
</feature>
<dbReference type="Proteomes" id="UP000006671">
    <property type="component" value="Unassembled WGS sequence"/>
</dbReference>
<evidence type="ECO:0000256" key="1">
    <source>
        <dbReference type="SAM" id="MobiDB-lite"/>
    </source>
</evidence>
<feature type="compositionally biased region" description="Basic and acidic residues" evidence="1">
    <location>
        <begin position="240"/>
        <end position="263"/>
    </location>
</feature>
<feature type="compositionally biased region" description="Low complexity" evidence="1">
    <location>
        <begin position="394"/>
        <end position="413"/>
    </location>
</feature>
<reference evidence="3 4" key="1">
    <citation type="journal article" date="2010" name="Cell">
        <title>The genome of Naegleria gruberi illuminates early eukaryotic versatility.</title>
        <authorList>
            <person name="Fritz-Laylin L.K."/>
            <person name="Prochnik S.E."/>
            <person name="Ginger M.L."/>
            <person name="Dacks J.B."/>
            <person name="Carpenter M.L."/>
            <person name="Field M.C."/>
            <person name="Kuo A."/>
            <person name="Paredez A."/>
            <person name="Chapman J."/>
            <person name="Pham J."/>
            <person name="Shu S."/>
            <person name="Neupane R."/>
            <person name="Cipriano M."/>
            <person name="Mancuso J."/>
            <person name="Tu H."/>
            <person name="Salamov A."/>
            <person name="Lindquist E."/>
            <person name="Shapiro H."/>
            <person name="Lucas S."/>
            <person name="Grigoriev I.V."/>
            <person name="Cande W.Z."/>
            <person name="Fulton C."/>
            <person name="Rokhsar D.S."/>
            <person name="Dawson S.C."/>
        </authorList>
    </citation>
    <scope>NUCLEOTIDE SEQUENCE [LARGE SCALE GENOMIC DNA]</scope>
    <source>
        <strain evidence="3 4">NEG-M</strain>
    </source>
</reference>
<dbReference type="Gene3D" id="3.40.30.10">
    <property type="entry name" value="Glutaredoxin"/>
    <property type="match status" value="1"/>
</dbReference>
<feature type="compositionally biased region" description="Basic and acidic residues" evidence="1">
    <location>
        <begin position="356"/>
        <end position="393"/>
    </location>
</feature>
<dbReference type="KEGG" id="ngr:NAEGRDRAFT_59268"/>
<dbReference type="OMA" id="EPHFLIF"/>
<dbReference type="InterPro" id="IPR036249">
    <property type="entry name" value="Thioredoxin-like_sf"/>
</dbReference>
<dbReference type="GeneID" id="8853783"/>
<feature type="region of interest" description="Disordered" evidence="1">
    <location>
        <begin position="203"/>
        <end position="421"/>
    </location>
</feature>
<keyword evidence="4" id="KW-1185">Reference proteome</keyword>
<evidence type="ECO:0000313" key="4">
    <source>
        <dbReference type="Proteomes" id="UP000006671"/>
    </source>
</evidence>
<dbReference type="RefSeq" id="XP_002672244.1">
    <property type="nucleotide sequence ID" value="XM_002672198.1"/>
</dbReference>
<feature type="domain" description="Thioredoxin" evidence="2">
    <location>
        <begin position="14"/>
        <end position="77"/>
    </location>
</feature>
<dbReference type="STRING" id="5762.D2VUR5"/>
<protein>
    <submittedName>
        <fullName evidence="3">Membrane protein</fullName>
    </submittedName>
</protein>
<organism evidence="4">
    <name type="scientific">Naegleria gruberi</name>
    <name type="common">Amoeba</name>
    <dbReference type="NCBI Taxonomy" id="5762"/>
    <lineage>
        <taxon>Eukaryota</taxon>
        <taxon>Discoba</taxon>
        <taxon>Heterolobosea</taxon>
        <taxon>Tetramitia</taxon>
        <taxon>Eutetramitia</taxon>
        <taxon>Vahlkampfiidae</taxon>
        <taxon>Naegleria</taxon>
    </lineage>
</organism>